<dbReference type="Gene3D" id="2.120.10.30">
    <property type="entry name" value="TolB, C-terminal domain"/>
    <property type="match status" value="2"/>
</dbReference>
<dbReference type="RefSeq" id="WP_182984649.1">
    <property type="nucleotide sequence ID" value="NZ_JABEQD010000001.1"/>
</dbReference>
<dbReference type="EMBL" id="JABEQD010000001">
    <property type="protein sequence ID" value="MBB2166944.1"/>
    <property type="molecule type" value="Genomic_DNA"/>
</dbReference>
<feature type="chain" id="PRO_5030668438" evidence="2">
    <location>
        <begin position="27"/>
        <end position="1127"/>
    </location>
</feature>
<proteinExistence type="predicted"/>
<dbReference type="SUPFAM" id="SSF69304">
    <property type="entry name" value="Tricorn protease N-terminal domain"/>
    <property type="match status" value="1"/>
</dbReference>
<dbReference type="InterPro" id="IPR011059">
    <property type="entry name" value="Metal-dep_hydrolase_composite"/>
</dbReference>
<dbReference type="Pfam" id="PF01979">
    <property type="entry name" value="Amidohydro_1"/>
    <property type="match status" value="1"/>
</dbReference>
<dbReference type="InterPro" id="IPR032466">
    <property type="entry name" value="Metal_Hydrolase"/>
</dbReference>
<dbReference type="Gene3D" id="1.20.58.520">
    <property type="entry name" value="Amidohydrolase"/>
    <property type="match status" value="1"/>
</dbReference>
<dbReference type="Gene3D" id="2.120.10.60">
    <property type="entry name" value="Tricorn protease N-terminal domain"/>
    <property type="match status" value="1"/>
</dbReference>
<dbReference type="PANTHER" id="PTHR43135">
    <property type="entry name" value="ALPHA-D-RIBOSE 1-METHYLPHOSPHONATE 5-TRIPHOSPHATE DIPHOSPHATASE"/>
    <property type="match status" value="1"/>
</dbReference>
<dbReference type="Pfam" id="PF07676">
    <property type="entry name" value="PD40"/>
    <property type="match status" value="3"/>
</dbReference>
<dbReference type="Gene3D" id="3.30.110.90">
    <property type="entry name" value="Amidohydrolase"/>
    <property type="match status" value="1"/>
</dbReference>
<sequence>MRSSARTLLLSTLLPAGLAIIPAARAQEAGEPPLPFLSPAAIGHALPDRTRPIQPPGQTLPMMSARRLVADVRHGTWMSLDLSPDGRHIVFDLLGDLYTLPTEGGQATRISGGLPFDTAPAYAPDGRWIAYVSDGSGADNLWIAHPDGSAARQVTFGDDDTVLTSPAWMPDGRSLLVSRYRADLNAYELWRYDLAGHGTLVVPVRDRPDSPRAMWRSTLGAVAAPDGRTVYAARHLGGLSFEDVDHWTIIRRDLATGAEETVVTLPDGPRTPLFPGAFFRPCLSHDGRLLAYAARRDGGTELRVRDLTTGRDRRVAFPITHDQLQSSMWQDLVPRYAFTPDDGAIVLSVGGGFERITLTDGAATPLPFTAHLDVALGPSTRQDIREETGPVHARLMMAPVASPDRRTLAFSALGRLYLMRLDGHAAPVPFASGGDPAFQPAWSPDGRQLTWVTWSEQGAGAIWSAPADGSAPPVRLSGLQAYYTDPVFTPDGRQVLALRSGQQARLDVYMEYGRLRNAELIALPAGGGAARTIARGTLGGPVQFARGAAYLQTDDGLDSIDLVHGTRRLAVRVDGPGWYFQDGAVPVDDLRISPDGHWLLAQVSQQLHLLAMPARPGRHVDLSDPRLPHRRVSDTGADYIAWSADGRSIDWSTGPVFHTRPRADIPLAPPNRPDWHATSPSPAETQYRADVTAPRAVARGRLVLRGARVLTMAAGAPVIDHADILVEDGRFRQVGPTGSFAIPADATIRDVTGRIIVPGFIDTHDHVATIRRTVLGLEDWGIAARLAWGVTTSFDPSTLSIDMLAYQDLLDAGLMTGPRIRQTGIALFSMQRFSSLSDVLAVMRRYRDDYGLRNIKEYRTGSREVREWVAQACRMLGMQPTTEGALSMKLDLTQILDGYAGNEHALVASPLQEDVLALLRATRTSYTTTLSITNGGSPGMDWAIARDDPRGDARVRTFWPELFREQMTLRRDWRPLSEYRFPSIAADAAALAAAGGLVGIGSHGEMPGIGFHQEMELHALGGMTAQAILHAATIGSAETIGRKSDLGSIEPGKIADLVVLTADPLTDIRNARAVAQVMRDGRLYDTATLKELWPAQRPRIRPWFAGQDAEARWLPSPARNMRSDETD</sequence>
<dbReference type="PANTHER" id="PTHR43135:SF3">
    <property type="entry name" value="ALPHA-D-RIBOSE 1-METHYLPHOSPHONATE 5-TRIPHOSPHATE DIPHOSPHATASE"/>
    <property type="match status" value="1"/>
</dbReference>
<reference evidence="4 5" key="1">
    <citation type="submission" date="2020-04" db="EMBL/GenBank/DDBJ databases">
        <title>Description of novel Gluconacetobacter.</title>
        <authorList>
            <person name="Sombolestani A."/>
        </authorList>
    </citation>
    <scope>NUCLEOTIDE SEQUENCE [LARGE SCALE GENOMIC DNA]</scope>
    <source>
        <strain evidence="4 5">LMG 27801</strain>
    </source>
</reference>
<feature type="signal peptide" evidence="2">
    <location>
        <begin position="1"/>
        <end position="26"/>
    </location>
</feature>
<dbReference type="SUPFAM" id="SSF51556">
    <property type="entry name" value="Metallo-dependent hydrolases"/>
    <property type="match status" value="1"/>
</dbReference>
<evidence type="ECO:0000313" key="4">
    <source>
        <dbReference type="EMBL" id="MBB2166944.1"/>
    </source>
</evidence>
<comment type="caution">
    <text evidence="4">The sequence shown here is derived from an EMBL/GenBank/DDBJ whole genome shotgun (WGS) entry which is preliminary data.</text>
</comment>
<name>A0A7W4IQ31_9PROT</name>
<keyword evidence="4" id="KW-0378">Hydrolase</keyword>
<dbReference type="GO" id="GO:0016810">
    <property type="term" value="F:hydrolase activity, acting on carbon-nitrogen (but not peptide) bonds"/>
    <property type="evidence" value="ECO:0007669"/>
    <property type="project" value="InterPro"/>
</dbReference>
<dbReference type="InterPro" id="IPR051781">
    <property type="entry name" value="Metallo-dep_Hydrolase"/>
</dbReference>
<feature type="domain" description="Amidohydrolase-related" evidence="3">
    <location>
        <begin position="1012"/>
        <end position="1083"/>
    </location>
</feature>
<dbReference type="SUPFAM" id="SSF51338">
    <property type="entry name" value="Composite domain of metallo-dependent hydrolases"/>
    <property type="match status" value="1"/>
</dbReference>
<dbReference type="Gene3D" id="3.20.20.140">
    <property type="entry name" value="Metal-dependent hydrolases"/>
    <property type="match status" value="1"/>
</dbReference>
<evidence type="ECO:0000313" key="5">
    <source>
        <dbReference type="Proteomes" id="UP000559860"/>
    </source>
</evidence>
<dbReference type="InterPro" id="IPR011042">
    <property type="entry name" value="6-blade_b-propeller_TolB-like"/>
</dbReference>
<dbReference type="InterPro" id="IPR011659">
    <property type="entry name" value="WD40"/>
</dbReference>
<feature type="region of interest" description="Disordered" evidence="1">
    <location>
        <begin position="664"/>
        <end position="687"/>
    </location>
</feature>
<dbReference type="InterPro" id="IPR006680">
    <property type="entry name" value="Amidohydro-rel"/>
</dbReference>
<evidence type="ECO:0000256" key="2">
    <source>
        <dbReference type="SAM" id="SignalP"/>
    </source>
</evidence>
<keyword evidence="5" id="KW-1185">Reference proteome</keyword>
<dbReference type="SUPFAM" id="SSF82171">
    <property type="entry name" value="DPP6 N-terminal domain-like"/>
    <property type="match status" value="1"/>
</dbReference>
<evidence type="ECO:0000256" key="1">
    <source>
        <dbReference type="SAM" id="MobiDB-lite"/>
    </source>
</evidence>
<organism evidence="4 5">
    <name type="scientific">Gluconacetobacter aggeris</name>
    <dbReference type="NCBI Taxonomy" id="1286186"/>
    <lineage>
        <taxon>Bacteria</taxon>
        <taxon>Pseudomonadati</taxon>
        <taxon>Pseudomonadota</taxon>
        <taxon>Alphaproteobacteria</taxon>
        <taxon>Acetobacterales</taxon>
        <taxon>Acetobacteraceae</taxon>
        <taxon>Gluconacetobacter</taxon>
    </lineage>
</organism>
<dbReference type="Gene3D" id="2.30.40.10">
    <property type="entry name" value="Urease, subunit C, domain 1"/>
    <property type="match status" value="2"/>
</dbReference>
<protein>
    <submittedName>
        <fullName evidence="4">Amidohydrolase family protein</fullName>
    </submittedName>
</protein>
<evidence type="ECO:0000259" key="3">
    <source>
        <dbReference type="Pfam" id="PF01979"/>
    </source>
</evidence>
<gene>
    <name evidence="4" type="ORF">HLH36_00990</name>
</gene>
<dbReference type="AlphaFoldDB" id="A0A7W4IQ31"/>
<accession>A0A7W4IQ31</accession>
<keyword evidence="2" id="KW-0732">Signal</keyword>
<dbReference type="Proteomes" id="UP000559860">
    <property type="component" value="Unassembled WGS sequence"/>
</dbReference>